<protein>
    <submittedName>
        <fullName evidence="1">CLUMA_CG008776, isoform A</fullName>
    </submittedName>
</protein>
<gene>
    <name evidence="1" type="ORF">CLUMA_CG008776</name>
</gene>
<name>A0A1J1I8Q4_9DIPT</name>
<dbReference type="AlphaFoldDB" id="A0A1J1I8Q4"/>
<reference evidence="1 2" key="1">
    <citation type="submission" date="2015-04" db="EMBL/GenBank/DDBJ databases">
        <authorList>
            <person name="Syromyatnikov M.Y."/>
            <person name="Popov V.N."/>
        </authorList>
    </citation>
    <scope>NUCLEOTIDE SEQUENCE [LARGE SCALE GENOMIC DNA]</scope>
</reference>
<accession>A0A1J1I8Q4</accession>
<proteinExistence type="predicted"/>
<dbReference type="Proteomes" id="UP000183832">
    <property type="component" value="Unassembled WGS sequence"/>
</dbReference>
<sequence>MTRVLMEIVFCVREKRLSDNFHFHQLLQIFVVSTSLIPRLINVSFDSLQPEMCPLTRKQRMVKEFNGRMKEFLNPQEKRRETKEQLNNECSV</sequence>
<dbReference type="EMBL" id="CVRI01000041">
    <property type="protein sequence ID" value="CRK95334.1"/>
    <property type="molecule type" value="Genomic_DNA"/>
</dbReference>
<organism evidence="1 2">
    <name type="scientific">Clunio marinus</name>
    <dbReference type="NCBI Taxonomy" id="568069"/>
    <lineage>
        <taxon>Eukaryota</taxon>
        <taxon>Metazoa</taxon>
        <taxon>Ecdysozoa</taxon>
        <taxon>Arthropoda</taxon>
        <taxon>Hexapoda</taxon>
        <taxon>Insecta</taxon>
        <taxon>Pterygota</taxon>
        <taxon>Neoptera</taxon>
        <taxon>Endopterygota</taxon>
        <taxon>Diptera</taxon>
        <taxon>Nematocera</taxon>
        <taxon>Chironomoidea</taxon>
        <taxon>Chironomidae</taxon>
        <taxon>Clunio</taxon>
    </lineage>
</organism>
<evidence type="ECO:0000313" key="2">
    <source>
        <dbReference type="Proteomes" id="UP000183832"/>
    </source>
</evidence>
<evidence type="ECO:0000313" key="1">
    <source>
        <dbReference type="EMBL" id="CRK95334.1"/>
    </source>
</evidence>
<keyword evidence="2" id="KW-1185">Reference proteome</keyword>